<feature type="transmembrane region" description="Helical" evidence="1">
    <location>
        <begin position="53"/>
        <end position="76"/>
    </location>
</feature>
<evidence type="ECO:0000256" key="1">
    <source>
        <dbReference type="SAM" id="Phobius"/>
    </source>
</evidence>
<dbReference type="AlphaFoldDB" id="A0A0Q9Y2R3"/>
<feature type="transmembrane region" description="Helical" evidence="1">
    <location>
        <begin position="22"/>
        <end position="47"/>
    </location>
</feature>
<dbReference type="RefSeq" id="WP_057983970.1">
    <property type="nucleotide sequence ID" value="NZ_JAGGKH010000001.1"/>
</dbReference>
<dbReference type="EMBL" id="LGPB01000066">
    <property type="protein sequence ID" value="KRG14249.1"/>
    <property type="molecule type" value="Genomic_DNA"/>
</dbReference>
<keyword evidence="1" id="KW-0472">Membrane</keyword>
<reference evidence="2 4" key="2">
    <citation type="submission" date="2015-06" db="EMBL/GenBank/DDBJ databases">
        <title>Genome sequencing project of Bacillus galactosidilyticus PL133.</title>
        <authorList>
            <person name="Gaiero J."/>
            <person name="Nicol R."/>
            <person name="Habash M."/>
        </authorList>
    </citation>
    <scope>NUCLEOTIDE SEQUENCE [LARGE SCALE GENOMIC DNA]</scope>
    <source>
        <strain evidence="2 4">PL133</strain>
    </source>
</reference>
<feature type="transmembrane region" description="Helical" evidence="1">
    <location>
        <begin position="111"/>
        <end position="128"/>
    </location>
</feature>
<keyword evidence="1" id="KW-1133">Transmembrane helix</keyword>
<dbReference type="OrthoDB" id="2427847at2"/>
<dbReference type="Proteomes" id="UP000053881">
    <property type="component" value="Unassembled WGS sequence"/>
</dbReference>
<evidence type="ECO:0000313" key="4">
    <source>
        <dbReference type="Proteomes" id="UP000053881"/>
    </source>
</evidence>
<evidence type="ECO:0000313" key="3">
    <source>
        <dbReference type="EMBL" id="OAK67949.1"/>
    </source>
</evidence>
<gene>
    <name evidence="3" type="ORF">ABB05_18115</name>
    <name evidence="2" type="ORF">ACA29_06475</name>
</gene>
<reference evidence="3 5" key="1">
    <citation type="submission" date="2015-05" db="EMBL/GenBank/DDBJ databases">
        <title>Comparison of genome.</title>
        <authorList>
            <person name="Zheng Z."/>
            <person name="Sun M."/>
        </authorList>
    </citation>
    <scope>NUCLEOTIDE SEQUENCE [LARGE SCALE GENOMIC DNA]</scope>
    <source>
        <strain evidence="3 5">G25-74</strain>
    </source>
</reference>
<dbReference type="PATRIC" id="fig|217031.4.peg.2153"/>
<proteinExistence type="predicted"/>
<dbReference type="EMBL" id="LDJR01000058">
    <property type="protein sequence ID" value="OAK67949.1"/>
    <property type="molecule type" value="Genomic_DNA"/>
</dbReference>
<organism evidence="2 4">
    <name type="scientific">Lederbergia galactosidilytica</name>
    <dbReference type="NCBI Taxonomy" id="217031"/>
    <lineage>
        <taxon>Bacteria</taxon>
        <taxon>Bacillati</taxon>
        <taxon>Bacillota</taxon>
        <taxon>Bacilli</taxon>
        <taxon>Bacillales</taxon>
        <taxon>Bacillaceae</taxon>
        <taxon>Lederbergia</taxon>
    </lineage>
</organism>
<name>A0A0Q9Y2R3_9BACI</name>
<feature type="transmembrane region" description="Helical" evidence="1">
    <location>
        <begin position="161"/>
        <end position="177"/>
    </location>
</feature>
<feature type="transmembrane region" description="Helical" evidence="1">
    <location>
        <begin position="88"/>
        <end position="105"/>
    </location>
</feature>
<keyword evidence="1" id="KW-0812">Transmembrane</keyword>
<accession>A0A0Q9Y2R3</accession>
<keyword evidence="5" id="KW-1185">Reference proteome</keyword>
<evidence type="ECO:0000313" key="5">
    <source>
        <dbReference type="Proteomes" id="UP000077881"/>
    </source>
</evidence>
<protein>
    <submittedName>
        <fullName evidence="2">Uncharacterized protein</fullName>
    </submittedName>
</protein>
<dbReference type="Proteomes" id="UP000077881">
    <property type="component" value="Unassembled WGS sequence"/>
</dbReference>
<dbReference type="STRING" id="217031.ABB05_18115"/>
<comment type="caution">
    <text evidence="2">The sequence shown here is derived from an EMBL/GenBank/DDBJ whole genome shotgun (WGS) entry which is preliminary data.</text>
</comment>
<sequence>MGACLLTTIGLYILKKKSLADWYGNAIFIWLLTWKFTVLLFQFPLILAQPLTILYFDGGIKGYWLGLFVTGLYALYKIKYQSLRVSDIYQTWIYSMIFYEILYAILNYGSFLWTGIQMFIGILFLVFVSKKNQFIWKEQLLILYTGVQAILYSVHDTLLSIPMVTYLLMAIFLVSAMRKWEVSE</sequence>
<evidence type="ECO:0000313" key="2">
    <source>
        <dbReference type="EMBL" id="KRG14249.1"/>
    </source>
</evidence>